<gene>
    <name evidence="3" type="ORF">CEUTPL_LOCUS10405</name>
</gene>
<evidence type="ECO:0000313" key="4">
    <source>
        <dbReference type="Proteomes" id="UP001152799"/>
    </source>
</evidence>
<dbReference type="InterPro" id="IPR057191">
    <property type="entry name" value="DUF7869"/>
</dbReference>
<dbReference type="Proteomes" id="UP001152799">
    <property type="component" value="Chromosome 6"/>
</dbReference>
<organism evidence="3 4">
    <name type="scientific">Ceutorhynchus assimilis</name>
    <name type="common">cabbage seed weevil</name>
    <dbReference type="NCBI Taxonomy" id="467358"/>
    <lineage>
        <taxon>Eukaryota</taxon>
        <taxon>Metazoa</taxon>
        <taxon>Ecdysozoa</taxon>
        <taxon>Arthropoda</taxon>
        <taxon>Hexapoda</taxon>
        <taxon>Insecta</taxon>
        <taxon>Pterygota</taxon>
        <taxon>Neoptera</taxon>
        <taxon>Endopterygota</taxon>
        <taxon>Coleoptera</taxon>
        <taxon>Polyphaga</taxon>
        <taxon>Cucujiformia</taxon>
        <taxon>Curculionidae</taxon>
        <taxon>Ceutorhynchinae</taxon>
        <taxon>Ceutorhynchus</taxon>
    </lineage>
</organism>
<feature type="compositionally biased region" description="Low complexity" evidence="1">
    <location>
        <begin position="1"/>
        <end position="24"/>
    </location>
</feature>
<feature type="compositionally biased region" description="Basic residues" evidence="1">
    <location>
        <begin position="87"/>
        <end position="96"/>
    </location>
</feature>
<dbReference type="EMBL" id="OU892282">
    <property type="protein sequence ID" value="CAG9769932.1"/>
    <property type="molecule type" value="Genomic_DNA"/>
</dbReference>
<evidence type="ECO:0000259" key="2">
    <source>
        <dbReference type="Pfam" id="PF25273"/>
    </source>
</evidence>
<reference evidence="3" key="1">
    <citation type="submission" date="2022-01" db="EMBL/GenBank/DDBJ databases">
        <authorList>
            <person name="King R."/>
        </authorList>
    </citation>
    <scope>NUCLEOTIDE SEQUENCE</scope>
</reference>
<evidence type="ECO:0000313" key="3">
    <source>
        <dbReference type="EMBL" id="CAG9769932.1"/>
    </source>
</evidence>
<proteinExistence type="predicted"/>
<dbReference type="PANTHER" id="PTHR10773:SF19">
    <property type="match status" value="1"/>
</dbReference>
<dbReference type="Pfam" id="PF25273">
    <property type="entry name" value="DUF7869"/>
    <property type="match status" value="1"/>
</dbReference>
<dbReference type="AlphaFoldDB" id="A0A9N9QQJ1"/>
<accession>A0A9N9QQJ1</accession>
<dbReference type="OrthoDB" id="6351383at2759"/>
<feature type="domain" description="DUF7869" evidence="2">
    <location>
        <begin position="417"/>
        <end position="536"/>
    </location>
</feature>
<protein>
    <recommendedName>
        <fullName evidence="2">DUF7869 domain-containing protein</fullName>
    </recommendedName>
</protein>
<sequence length="668" mass="77413">MASTSGTRARSSAVFSGNSSSSSDFSEDSDDSCADKDFVPSNDNTSSDSTEDESQENFTRLSRGKEESPETPKPTRWRHRDKENHERNKRKRRRNSGHQYTATKTKKIINAREIGLPCDCKNRCREKLQGNHEQLFTKFWDLGSFDLQNSYLFGCIRAKNKKRSYKKKQKNNVSRRKFTADYLVNIGDEEIKICKTEFLSVHGLQKSRGRVERILKIKAGGAMVPKPDMRGKHNNRHNRYSDEQIQSVKTHIESIPKYQSHYSRAKNIGKLYLNCDMTITGLYTDFYVPWCREQNISPVKESAYRKIFCTQYNIGFKLPKSDTCKTCDETGIKIKAAKEANNIELEKELTTFLNLHQARADAMQKLLKSEIDTPDKKKLVISFDLQQSMPLPKLTTGPAFYCRKIWLYNLGIHDCTNKKGFMYLWTEDQAKRGADEVTSVLMKFLETKLDYDELVIFTDNCPGQNKNWQMMAFWLQLVKEKKFKKITHHFLVSGHSVMPSDRDFALIEKRQRHRAPVIYSPEGWLDIIEKANKKNPFVVTKMTQKDFFSFEPLLTNINKKARFPDKQNLEFAGTYSFLFKSENVGSFFVKSTVNGEYREINVLKQGRPAMISLSDIKLKYNEPVKIAEKKIKNIHTLLPYIPPAYHAFYTQLNVAVNDLDEEVEILDE</sequence>
<name>A0A9N9QQJ1_9CUCU</name>
<dbReference type="PANTHER" id="PTHR10773">
    <property type="entry name" value="DNA-DIRECTED RNA POLYMERASES I, II, AND III SUBUNIT RPABC2"/>
    <property type="match status" value="1"/>
</dbReference>
<feature type="region of interest" description="Disordered" evidence="1">
    <location>
        <begin position="1"/>
        <end position="104"/>
    </location>
</feature>
<keyword evidence="4" id="KW-1185">Reference proteome</keyword>
<evidence type="ECO:0000256" key="1">
    <source>
        <dbReference type="SAM" id="MobiDB-lite"/>
    </source>
</evidence>